<name>A0AAU7QEE3_9GAMM</name>
<dbReference type="GO" id="GO:0016798">
    <property type="term" value="F:hydrolase activity, acting on glycosyl bonds"/>
    <property type="evidence" value="ECO:0007669"/>
    <property type="project" value="UniProtKB-KW"/>
</dbReference>
<dbReference type="PANTHER" id="PTHR43101:SF1">
    <property type="entry name" value="BETA-FRUCTOSIDASE"/>
    <property type="match status" value="1"/>
</dbReference>
<dbReference type="AlphaFoldDB" id="A0AAU7QEE3"/>
<comment type="similarity">
    <text evidence="1">Belongs to the glycosyl hydrolase 32 family.</text>
</comment>
<evidence type="ECO:0000256" key="3">
    <source>
        <dbReference type="ARBA" id="ARBA00023295"/>
    </source>
</evidence>
<proteinExistence type="inferred from homology"/>
<dbReference type="InterPro" id="IPR013148">
    <property type="entry name" value="Glyco_hydro_32_N"/>
</dbReference>
<dbReference type="InterPro" id="IPR013320">
    <property type="entry name" value="ConA-like_dom_sf"/>
</dbReference>
<dbReference type="Gene3D" id="2.115.10.20">
    <property type="entry name" value="Glycosyl hydrolase domain, family 43"/>
    <property type="match status" value="1"/>
</dbReference>
<feature type="domain" description="Glycosyl hydrolase family 32 N-terminal" evidence="4">
    <location>
        <begin position="2"/>
        <end position="79"/>
    </location>
</feature>
<dbReference type="PANTHER" id="PTHR43101">
    <property type="entry name" value="BETA-FRUCTOSIDASE"/>
    <property type="match status" value="1"/>
</dbReference>
<evidence type="ECO:0000313" key="5">
    <source>
        <dbReference type="EMBL" id="XBS71460.1"/>
    </source>
</evidence>
<sequence>MEYYVGELDLERYSFTYQTAGTVDHSRHFYATNVLFDGGGRALAWGALVGFTGTRGWNGCVSLPRELSLGPRGELIQHPAAELRTLRGDRLDIHHDVADGAVEIGDVEEGQALEIAADLRHGTNAVFGLRIAHRHGVLDIELAPPAFRLGDFSAPLARKGAGTALALFIDRTVVEIFINGTACAARVIPLVSGPVSISLYSHGDGKTSARGSVWRLRADSLFTRWRG</sequence>
<keyword evidence="3" id="KW-0326">Glycosidase</keyword>
<evidence type="ECO:0000256" key="2">
    <source>
        <dbReference type="ARBA" id="ARBA00022801"/>
    </source>
</evidence>
<protein>
    <submittedName>
        <fullName evidence="5">GH32 C-terminal domain-containing protein</fullName>
    </submittedName>
</protein>
<evidence type="ECO:0000256" key="1">
    <source>
        <dbReference type="ARBA" id="ARBA00009902"/>
    </source>
</evidence>
<dbReference type="EMBL" id="CP157947">
    <property type="protein sequence ID" value="XBS71460.1"/>
    <property type="molecule type" value="Genomic_DNA"/>
</dbReference>
<reference evidence="5" key="1">
    <citation type="submission" date="2024-06" db="EMBL/GenBank/DDBJ databases">
        <authorList>
            <person name="Coelho C."/>
            <person name="Bento M."/>
            <person name="Garcia E."/>
            <person name="Camelo A."/>
            <person name="Brandao I."/>
            <person name="Espirito Santo C."/>
            <person name="Trovao J."/>
            <person name="Verissimo A."/>
            <person name="Costa J."/>
            <person name="Tiago I."/>
        </authorList>
    </citation>
    <scope>NUCLEOTIDE SEQUENCE</scope>
    <source>
        <strain evidence="5">KWT182</strain>
    </source>
</reference>
<dbReference type="SUPFAM" id="SSF75005">
    <property type="entry name" value="Arabinanase/levansucrase/invertase"/>
    <property type="match status" value="1"/>
</dbReference>
<dbReference type="Pfam" id="PF00251">
    <property type="entry name" value="Glyco_hydro_32N"/>
    <property type="match status" value="1"/>
</dbReference>
<organism evidence="5">
    <name type="scientific">Acerihabitans sp. KWT182</name>
    <dbReference type="NCBI Taxonomy" id="3157919"/>
    <lineage>
        <taxon>Bacteria</taxon>
        <taxon>Pseudomonadati</taxon>
        <taxon>Pseudomonadota</taxon>
        <taxon>Gammaproteobacteria</taxon>
        <taxon>Enterobacterales</taxon>
        <taxon>Pectobacteriaceae</taxon>
        <taxon>Acerihabitans</taxon>
    </lineage>
</organism>
<gene>
    <name evidence="5" type="ORF">ABK905_11300</name>
</gene>
<dbReference type="Gene3D" id="2.60.120.560">
    <property type="entry name" value="Exo-inulinase, domain 1"/>
    <property type="match status" value="1"/>
</dbReference>
<accession>A0AAU7QEE3</accession>
<keyword evidence="2" id="KW-0378">Hydrolase</keyword>
<dbReference type="InterPro" id="IPR051214">
    <property type="entry name" value="GH32_Enzymes"/>
</dbReference>
<dbReference type="SUPFAM" id="SSF49899">
    <property type="entry name" value="Concanavalin A-like lectins/glucanases"/>
    <property type="match status" value="1"/>
</dbReference>
<dbReference type="InterPro" id="IPR023296">
    <property type="entry name" value="Glyco_hydro_beta-prop_sf"/>
</dbReference>
<evidence type="ECO:0000259" key="4">
    <source>
        <dbReference type="Pfam" id="PF00251"/>
    </source>
</evidence>